<keyword evidence="3" id="KW-0472">Membrane</keyword>
<gene>
    <name evidence="4" type="ORF">AAC691_02410</name>
</gene>
<accession>A0ABZ3D6E9</accession>
<feature type="transmembrane region" description="Helical" evidence="3">
    <location>
        <begin position="55"/>
        <end position="73"/>
    </location>
</feature>
<organism evidence="4 5">
    <name type="scientific">Nguyenibacter vanlangensis</name>
    <dbReference type="NCBI Taxonomy" id="1216886"/>
    <lineage>
        <taxon>Bacteria</taxon>
        <taxon>Pseudomonadati</taxon>
        <taxon>Pseudomonadota</taxon>
        <taxon>Alphaproteobacteria</taxon>
        <taxon>Acetobacterales</taxon>
        <taxon>Acetobacteraceae</taxon>
        <taxon>Nguyenibacter</taxon>
    </lineage>
</organism>
<sequence>MTVSIRSERRCCDGTIGSYSHLSQVALFPPDCACGEAPTPIAHVLARMIRRATRVLVGGLLILGLAGCARTPIPEGSEGIALHPAMHGDFGHYTLALTWQPGFCARGAGCLADQPHKPLIGLHGLWASRPQDLVDADVPPQRWWAVGCDIYGGQDHYVPVRISDTTRRALAQTVAHLRDDLVAHEYRKHVQCFGMPAENFFHTALVMRARLADTSFGVYLRAQAGQTVTHAALLGVFRDSFHVDIDRALQLQCQTDPNGVIVLTQLWFTIRRQNLTDFPRPESFMRSPQLQDNCPARFQIPAWAPKG</sequence>
<keyword evidence="3" id="KW-0812">Transmembrane</keyword>
<dbReference type="InterPro" id="IPR036430">
    <property type="entry name" value="RNase_T2-like_sf"/>
</dbReference>
<keyword evidence="5" id="KW-1185">Reference proteome</keyword>
<dbReference type="SUPFAM" id="SSF55895">
    <property type="entry name" value="Ribonuclease Rh-like"/>
    <property type="match status" value="1"/>
</dbReference>
<reference evidence="4 5" key="1">
    <citation type="submission" date="2024-04" db="EMBL/GenBank/DDBJ databases">
        <title>Complete genome sequence of Nguyenibacter vanlangesis HBCM-1154, a strain capable of nitrogen fixation, IAA production, and phosphorus solubilization isolated from sugarcane soil.</title>
        <authorList>
            <person name="MY HANH P."/>
        </authorList>
    </citation>
    <scope>NUCLEOTIDE SEQUENCE [LARGE SCALE GENOMIC DNA]</scope>
    <source>
        <strain evidence="4 5">HBCM 1154</strain>
    </source>
</reference>
<evidence type="ECO:0000256" key="3">
    <source>
        <dbReference type="SAM" id="Phobius"/>
    </source>
</evidence>
<evidence type="ECO:0000313" key="5">
    <source>
        <dbReference type="Proteomes" id="UP001449795"/>
    </source>
</evidence>
<dbReference type="EMBL" id="CP152276">
    <property type="protein sequence ID" value="XAE43338.1"/>
    <property type="molecule type" value="Genomic_DNA"/>
</dbReference>
<comment type="similarity">
    <text evidence="1 2">Belongs to the RNase T2 family.</text>
</comment>
<evidence type="ECO:0000256" key="2">
    <source>
        <dbReference type="RuleBase" id="RU004328"/>
    </source>
</evidence>
<protein>
    <submittedName>
        <fullName evidence="4">Ribonuclease I</fullName>
    </submittedName>
</protein>
<dbReference type="Proteomes" id="UP001449795">
    <property type="component" value="Chromosome"/>
</dbReference>
<dbReference type="PANTHER" id="PTHR11240:SF22">
    <property type="entry name" value="RIBONUCLEASE T2"/>
    <property type="match status" value="1"/>
</dbReference>
<evidence type="ECO:0000313" key="4">
    <source>
        <dbReference type="EMBL" id="XAE43338.1"/>
    </source>
</evidence>
<evidence type="ECO:0000256" key="1">
    <source>
        <dbReference type="ARBA" id="ARBA00007469"/>
    </source>
</evidence>
<name>A0ABZ3D6E9_9PROT</name>
<proteinExistence type="inferred from homology"/>
<dbReference type="PANTHER" id="PTHR11240">
    <property type="entry name" value="RIBONUCLEASE T2"/>
    <property type="match status" value="1"/>
</dbReference>
<keyword evidence="3" id="KW-1133">Transmembrane helix</keyword>
<dbReference type="Pfam" id="PF00445">
    <property type="entry name" value="Ribonuclease_T2"/>
    <property type="match status" value="1"/>
</dbReference>
<dbReference type="Gene3D" id="3.90.730.10">
    <property type="entry name" value="Ribonuclease T2-like"/>
    <property type="match status" value="1"/>
</dbReference>
<dbReference type="InterPro" id="IPR001568">
    <property type="entry name" value="RNase_T2-like"/>
</dbReference>
<dbReference type="RefSeq" id="WP_342628823.1">
    <property type="nucleotide sequence ID" value="NZ_CP152276.1"/>
</dbReference>